<name>A0A372DPT0_9GAMM</name>
<evidence type="ECO:0000313" key="3">
    <source>
        <dbReference type="Proteomes" id="UP000262917"/>
    </source>
</evidence>
<keyword evidence="1" id="KW-1133">Transmembrane helix</keyword>
<sequence>MADRNRFLDALDLHVVGIAAIPLVLAALLPFAWVPWLVAVLPLGRLATRASDLRRSGTSPLPHLLVNGLVVMLATALGFALSPAPAG</sequence>
<organism evidence="2 3">
    <name type="scientific">Cognatiluteimonas weifangensis</name>
    <dbReference type="NCBI Taxonomy" id="2303539"/>
    <lineage>
        <taxon>Bacteria</taxon>
        <taxon>Pseudomonadati</taxon>
        <taxon>Pseudomonadota</taxon>
        <taxon>Gammaproteobacteria</taxon>
        <taxon>Lysobacterales</taxon>
        <taxon>Lysobacteraceae</taxon>
        <taxon>Cognatiluteimonas</taxon>
    </lineage>
</organism>
<proteinExistence type="predicted"/>
<dbReference type="RefSeq" id="WP_117201995.1">
    <property type="nucleotide sequence ID" value="NZ_JBHTBK010000004.1"/>
</dbReference>
<protein>
    <submittedName>
        <fullName evidence="2">Uncharacterized protein</fullName>
    </submittedName>
</protein>
<comment type="caution">
    <text evidence="2">The sequence shown here is derived from an EMBL/GenBank/DDBJ whole genome shotgun (WGS) entry which is preliminary data.</text>
</comment>
<evidence type="ECO:0000256" key="1">
    <source>
        <dbReference type="SAM" id="Phobius"/>
    </source>
</evidence>
<keyword evidence="1" id="KW-0812">Transmembrane</keyword>
<dbReference type="AlphaFoldDB" id="A0A372DPT0"/>
<feature type="transmembrane region" description="Helical" evidence="1">
    <location>
        <begin position="20"/>
        <end position="43"/>
    </location>
</feature>
<keyword evidence="3" id="KW-1185">Reference proteome</keyword>
<gene>
    <name evidence="2" type="ORF">D0Y53_04475</name>
</gene>
<evidence type="ECO:0000313" key="2">
    <source>
        <dbReference type="EMBL" id="RFP61571.1"/>
    </source>
</evidence>
<feature type="transmembrane region" description="Helical" evidence="1">
    <location>
        <begin position="64"/>
        <end position="84"/>
    </location>
</feature>
<accession>A0A372DPT0</accession>
<dbReference type="Proteomes" id="UP000262917">
    <property type="component" value="Unassembled WGS sequence"/>
</dbReference>
<reference evidence="2 3" key="1">
    <citation type="submission" date="2018-08" db="EMBL/GenBank/DDBJ databases">
        <title>Lysobacter weifangensis sp. nov., a new member of the family 'Xanthomonadaceae', isolated from soil in a farmland.</title>
        <authorList>
            <person name="Zhao H."/>
        </authorList>
    </citation>
    <scope>NUCLEOTIDE SEQUENCE [LARGE SCALE GENOMIC DNA]</scope>
    <source>
        <strain evidence="2 3">WF-2</strain>
    </source>
</reference>
<dbReference type="EMBL" id="QVPD01000003">
    <property type="protein sequence ID" value="RFP61571.1"/>
    <property type="molecule type" value="Genomic_DNA"/>
</dbReference>
<keyword evidence="1" id="KW-0472">Membrane</keyword>